<name>A0AAP0RFW7_LIQFO</name>
<dbReference type="Gene3D" id="3.30.559.10">
    <property type="entry name" value="Chloramphenicol acetyltransferase-like domain"/>
    <property type="match status" value="2"/>
</dbReference>
<comment type="caution">
    <text evidence="2">The sequence shown here is derived from an EMBL/GenBank/DDBJ whole genome shotgun (WGS) entry which is preliminary data.</text>
</comment>
<dbReference type="InterPro" id="IPR023213">
    <property type="entry name" value="CAT-like_dom_sf"/>
</dbReference>
<protein>
    <submittedName>
        <fullName evidence="2">Uncharacterized protein</fullName>
    </submittedName>
</protein>
<dbReference type="InterPro" id="IPR050317">
    <property type="entry name" value="Plant_Fungal_Acyltransferase"/>
</dbReference>
<accession>A0AAP0RFW7</accession>
<dbReference type="GO" id="GO:0016747">
    <property type="term" value="F:acyltransferase activity, transferring groups other than amino-acyl groups"/>
    <property type="evidence" value="ECO:0007669"/>
    <property type="project" value="TreeGrafter"/>
</dbReference>
<sequence>MAVEIPPVHRIFEVNFTGESIVKAMGPSREPHVLTLSNLDLLSGRFPVTYFYFYHRPVENSFTSIIEALKSSLSETLNHYYPFAGRIVQNPNSSEPEIICDNNGALVVEAHANIPLKQLDWYDLNQTLQGKLVSIKNDFPLQVQVTYYTCGGVSITFTFDHALGDASTFGKFLLTWSEIALKKPISCIPDHRRNLRARFPPTYHPSLDQTFVACTIEEIRNMPTTNILLKRLYFVDESSISRLQQLASTNGDKRSKIEAFSAYIWKVMVGAIGKSHAKCKMGWLVDGRSRMGKDENSSMSNYVGNVLSLAVGEASVMELKQGSMSDVAKIVHEAISKVTNEAHFLDLIDWIECHRPGLMLSKIVLGQGGPALVLSSGRRFPVAELDFGFGSPVLGTVCSTIEKIGVGYINQRPSARGDGSWTVSAILWPELALALESDSVFQPMCATHLHL</sequence>
<dbReference type="PANTHER" id="PTHR31642">
    <property type="entry name" value="TRICHOTHECENE 3-O-ACETYLTRANSFERASE"/>
    <property type="match status" value="1"/>
</dbReference>
<gene>
    <name evidence="2" type="ORF">L1049_005544</name>
</gene>
<dbReference type="PANTHER" id="PTHR31642:SF160">
    <property type="entry name" value="HXXXD-TYPE ACYL-TRANSFERASE FAMILY PROTEIN"/>
    <property type="match status" value="1"/>
</dbReference>
<organism evidence="2 3">
    <name type="scientific">Liquidambar formosana</name>
    <name type="common">Formosan gum</name>
    <dbReference type="NCBI Taxonomy" id="63359"/>
    <lineage>
        <taxon>Eukaryota</taxon>
        <taxon>Viridiplantae</taxon>
        <taxon>Streptophyta</taxon>
        <taxon>Embryophyta</taxon>
        <taxon>Tracheophyta</taxon>
        <taxon>Spermatophyta</taxon>
        <taxon>Magnoliopsida</taxon>
        <taxon>eudicotyledons</taxon>
        <taxon>Gunneridae</taxon>
        <taxon>Pentapetalae</taxon>
        <taxon>Saxifragales</taxon>
        <taxon>Altingiaceae</taxon>
        <taxon>Liquidambar</taxon>
    </lineage>
</organism>
<keyword evidence="3" id="KW-1185">Reference proteome</keyword>
<evidence type="ECO:0000313" key="3">
    <source>
        <dbReference type="Proteomes" id="UP001415857"/>
    </source>
</evidence>
<dbReference type="AlphaFoldDB" id="A0AAP0RFW7"/>
<comment type="similarity">
    <text evidence="1">Belongs to the plant acyltransferase family.</text>
</comment>
<dbReference type="Pfam" id="PF02458">
    <property type="entry name" value="Transferase"/>
    <property type="match status" value="1"/>
</dbReference>
<evidence type="ECO:0000313" key="2">
    <source>
        <dbReference type="EMBL" id="KAK9276013.1"/>
    </source>
</evidence>
<proteinExistence type="inferred from homology"/>
<evidence type="ECO:0000256" key="1">
    <source>
        <dbReference type="ARBA" id="ARBA00009861"/>
    </source>
</evidence>
<dbReference type="Proteomes" id="UP001415857">
    <property type="component" value="Unassembled WGS sequence"/>
</dbReference>
<reference evidence="2 3" key="1">
    <citation type="journal article" date="2024" name="Plant J.">
        <title>Genome sequences and population genomics reveal climatic adaptation and genomic divergence between two closely related sweetgum species.</title>
        <authorList>
            <person name="Xu W.Q."/>
            <person name="Ren C.Q."/>
            <person name="Zhang X.Y."/>
            <person name="Comes H.P."/>
            <person name="Liu X.H."/>
            <person name="Li Y.G."/>
            <person name="Kettle C.J."/>
            <person name="Jalonen R."/>
            <person name="Gaisberger H."/>
            <person name="Ma Y.Z."/>
            <person name="Qiu Y.X."/>
        </authorList>
    </citation>
    <scope>NUCLEOTIDE SEQUENCE [LARGE SCALE GENOMIC DNA]</scope>
    <source>
        <strain evidence="2">Hangzhou</strain>
    </source>
</reference>
<dbReference type="EMBL" id="JBBPBK010000010">
    <property type="protein sequence ID" value="KAK9276013.1"/>
    <property type="molecule type" value="Genomic_DNA"/>
</dbReference>